<sequence length="177" mass="20465">MEEQSKLHSLSPLEEDMNLGMPMDKALRMQAPSPILIPRRESTPEGTTFRDLCSVKAIPGSDYDKVFAHLSRLRLRKQDRKSVRTACTTRRRRRVSYQRTETYVLLEPGKEERFVSEEELREVLGTWLENWPGKSLPSDLARYETIDEAVTYLVGSVCELEIDGDVGSIQWYEVRVD</sequence>
<evidence type="ECO:0000313" key="2">
    <source>
        <dbReference type="Proteomes" id="UP001057402"/>
    </source>
</evidence>
<reference evidence="2" key="1">
    <citation type="journal article" date="2023" name="Front. Plant Sci.">
        <title>Chromosomal-level genome assembly of Melastoma candidum provides insights into trichome evolution.</title>
        <authorList>
            <person name="Zhong Y."/>
            <person name="Wu W."/>
            <person name="Sun C."/>
            <person name="Zou P."/>
            <person name="Liu Y."/>
            <person name="Dai S."/>
            <person name="Zhou R."/>
        </authorList>
    </citation>
    <scope>NUCLEOTIDE SEQUENCE [LARGE SCALE GENOMIC DNA]</scope>
</reference>
<accession>A0ACB9SDF9</accession>
<name>A0ACB9SDF9_9MYRT</name>
<keyword evidence="2" id="KW-1185">Reference proteome</keyword>
<gene>
    <name evidence="1" type="ORF">MLD38_001518</name>
</gene>
<dbReference type="Proteomes" id="UP001057402">
    <property type="component" value="Chromosome 1"/>
</dbReference>
<proteinExistence type="predicted"/>
<dbReference type="EMBL" id="CM042880">
    <property type="protein sequence ID" value="KAI4389277.1"/>
    <property type="molecule type" value="Genomic_DNA"/>
</dbReference>
<organism evidence="1 2">
    <name type="scientific">Melastoma candidum</name>
    <dbReference type="NCBI Taxonomy" id="119954"/>
    <lineage>
        <taxon>Eukaryota</taxon>
        <taxon>Viridiplantae</taxon>
        <taxon>Streptophyta</taxon>
        <taxon>Embryophyta</taxon>
        <taxon>Tracheophyta</taxon>
        <taxon>Spermatophyta</taxon>
        <taxon>Magnoliopsida</taxon>
        <taxon>eudicotyledons</taxon>
        <taxon>Gunneridae</taxon>
        <taxon>Pentapetalae</taxon>
        <taxon>rosids</taxon>
        <taxon>malvids</taxon>
        <taxon>Myrtales</taxon>
        <taxon>Melastomataceae</taxon>
        <taxon>Melastomatoideae</taxon>
        <taxon>Melastomateae</taxon>
        <taxon>Melastoma</taxon>
    </lineage>
</organism>
<protein>
    <submittedName>
        <fullName evidence="1">Uncharacterized protein</fullName>
    </submittedName>
</protein>
<comment type="caution">
    <text evidence="1">The sequence shown here is derived from an EMBL/GenBank/DDBJ whole genome shotgun (WGS) entry which is preliminary data.</text>
</comment>
<evidence type="ECO:0000313" key="1">
    <source>
        <dbReference type="EMBL" id="KAI4389277.1"/>
    </source>
</evidence>